<dbReference type="Proteomes" id="UP000435060">
    <property type="component" value="Unassembled WGS sequence"/>
</dbReference>
<sequence length="432" mass="50111">MKPVISVVVTCYNHEQFIEECLRSIFSQTYPMIDLYVYNDGSTDYSEEVILNVLKDSPFESTSYKYHENCGLVKTRNKALEQVGGDFVLFVDSDDFLPTNFIEELVQTALQEDADIVYAKLKNPADNTIVIDTQEYNLGSLFLGNYISATSLIRKETIGDSRYDEYLNYKKLEDYDFYLHLILEKGAKPVPNHTTFLNYRVLANSMSARNNLLKHYIAYIYILAKYQKLAPKEVEYAIDIHFNHNRQLAVANQKVTVYMADAEGLFSEENKLQFPIANAAAITFDLPETCQHIRVDLSEIPSFYERVSLTSQETGEELLPGFTNAIILEKSYLFPNPDPQMIYEIPATANRTYTLSYQSYEMDNLHSDDYVVKILAQNLLDMTVKVKELEQYKLGFDQKQQQLEKVTDQYNRVITSRRWTIPTKILNFFRRK</sequence>
<proteinExistence type="predicted"/>
<dbReference type="EMBL" id="WLCG01000010">
    <property type="protein sequence ID" value="MTB64813.1"/>
    <property type="molecule type" value="Genomic_DNA"/>
</dbReference>
<feature type="domain" description="Glycosyltransferase 2-like" evidence="1">
    <location>
        <begin position="6"/>
        <end position="124"/>
    </location>
</feature>
<dbReference type="PANTHER" id="PTHR43685:SF2">
    <property type="entry name" value="GLYCOSYLTRANSFERASE 2-LIKE DOMAIN-CONTAINING PROTEIN"/>
    <property type="match status" value="1"/>
</dbReference>
<dbReference type="PANTHER" id="PTHR43685">
    <property type="entry name" value="GLYCOSYLTRANSFERASE"/>
    <property type="match status" value="1"/>
</dbReference>
<evidence type="ECO:0000313" key="2">
    <source>
        <dbReference type="EMBL" id="MTB64813.1"/>
    </source>
</evidence>
<dbReference type="InterPro" id="IPR050834">
    <property type="entry name" value="Glycosyltransf_2"/>
</dbReference>
<dbReference type="Pfam" id="PF00535">
    <property type="entry name" value="Glycos_transf_2"/>
    <property type="match status" value="1"/>
</dbReference>
<keyword evidence="4" id="KW-1185">Reference proteome</keyword>
<dbReference type="InterPro" id="IPR029044">
    <property type="entry name" value="Nucleotide-diphossugar_trans"/>
</dbReference>
<dbReference type="AlphaFoldDB" id="A0A6I4RFZ1"/>
<evidence type="ECO:0000259" key="1">
    <source>
        <dbReference type="Pfam" id="PF00535"/>
    </source>
</evidence>
<evidence type="ECO:0000313" key="3">
    <source>
        <dbReference type="EMBL" id="MWV56800.1"/>
    </source>
</evidence>
<name>A0A6I4RFZ1_9STRE</name>
<dbReference type="EMBL" id="WUBJ01000009">
    <property type="protein sequence ID" value="MWV56800.1"/>
    <property type="molecule type" value="Genomic_DNA"/>
</dbReference>
<protein>
    <submittedName>
        <fullName evidence="3">Glycosyltransferase</fullName>
    </submittedName>
</protein>
<organism evidence="3 5">
    <name type="scientific">Streptococcus zhangguiae</name>
    <dbReference type="NCBI Taxonomy" id="2664091"/>
    <lineage>
        <taxon>Bacteria</taxon>
        <taxon>Bacillati</taxon>
        <taxon>Bacillota</taxon>
        <taxon>Bacilli</taxon>
        <taxon>Lactobacillales</taxon>
        <taxon>Streptococcaceae</taxon>
        <taxon>Streptococcus</taxon>
    </lineage>
</organism>
<dbReference type="Proteomes" id="UP000435423">
    <property type="component" value="Unassembled WGS sequence"/>
</dbReference>
<comment type="caution">
    <text evidence="3">The sequence shown here is derived from an EMBL/GenBank/DDBJ whole genome shotgun (WGS) entry which is preliminary data.</text>
</comment>
<dbReference type="RefSeq" id="WP_154608758.1">
    <property type="nucleotide sequence ID" value="NZ_CP072115.1"/>
</dbReference>
<reference evidence="3 5" key="1">
    <citation type="submission" date="2019-10" db="EMBL/GenBank/DDBJ databases">
        <title>Streptococcis sp, isolated from the respiratory tract of Marmot.</title>
        <authorList>
            <person name="Zhang G."/>
        </authorList>
    </citation>
    <scope>NUCLEOTIDE SEQUENCE [LARGE SCALE GENOMIC DNA]</scope>
    <source>
        <strain evidence="3">Zg-70</strain>
        <strain evidence="5">zg-70</strain>
    </source>
</reference>
<evidence type="ECO:0000313" key="4">
    <source>
        <dbReference type="Proteomes" id="UP000435060"/>
    </source>
</evidence>
<accession>A0A6I4RFZ1</accession>
<gene>
    <name evidence="2" type="ORF">GGG87_07370</name>
    <name evidence="3" type="ORF">GGH11_07410</name>
</gene>
<dbReference type="Gene3D" id="3.90.550.10">
    <property type="entry name" value="Spore Coat Polysaccharide Biosynthesis Protein SpsA, Chain A"/>
    <property type="match status" value="1"/>
</dbReference>
<dbReference type="CDD" id="cd00761">
    <property type="entry name" value="Glyco_tranf_GTA_type"/>
    <property type="match status" value="1"/>
</dbReference>
<reference evidence="2 4" key="2">
    <citation type="submission" date="2019-11" db="EMBL/GenBank/DDBJ databases">
        <title>Streptococcis sp. isolated from the respiratory tract of Marmot.</title>
        <authorList>
            <person name="Zhang G."/>
        </authorList>
    </citation>
    <scope>NUCLEOTIDE SEQUENCE [LARGE SCALE GENOMIC DNA]</scope>
    <source>
        <strain evidence="2">Zg-86</strain>
        <strain evidence="4">zg-86</strain>
    </source>
</reference>
<dbReference type="SUPFAM" id="SSF53448">
    <property type="entry name" value="Nucleotide-diphospho-sugar transferases"/>
    <property type="match status" value="1"/>
</dbReference>
<dbReference type="InterPro" id="IPR001173">
    <property type="entry name" value="Glyco_trans_2-like"/>
</dbReference>
<evidence type="ECO:0000313" key="5">
    <source>
        <dbReference type="Proteomes" id="UP000435423"/>
    </source>
</evidence>